<gene>
    <name evidence="2" type="ORF">WN72_22960</name>
</gene>
<feature type="region of interest" description="Disordered" evidence="1">
    <location>
        <begin position="86"/>
        <end position="117"/>
    </location>
</feature>
<protein>
    <submittedName>
        <fullName evidence="2">DUF1376 domain-containing protein</fullName>
    </submittedName>
</protein>
<name>A0AAE7NSU0_9BRAD</name>
<dbReference type="Proteomes" id="UP000594015">
    <property type="component" value="Chromosome"/>
</dbReference>
<reference evidence="2 3" key="1">
    <citation type="submission" date="2018-06" db="EMBL/GenBank/DDBJ databases">
        <title>Comparative genomics of Bradyrhizobium nodulating Arachidis hypogaea.</title>
        <authorList>
            <person name="Li Y."/>
        </authorList>
    </citation>
    <scope>NUCLEOTIDE SEQUENCE [LARGE SCALE GENOMIC DNA]</scope>
    <source>
        <strain evidence="2 3">CCBAU 051107</strain>
    </source>
</reference>
<dbReference type="AlphaFoldDB" id="A0AAE7NSU0"/>
<dbReference type="RefSeq" id="WP_092220019.1">
    <property type="nucleotide sequence ID" value="NZ_CP030050.1"/>
</dbReference>
<dbReference type="Pfam" id="PF07120">
    <property type="entry name" value="DUF1376"/>
    <property type="match status" value="1"/>
</dbReference>
<accession>A0AAE7NSU0</accession>
<evidence type="ECO:0000256" key="1">
    <source>
        <dbReference type="SAM" id="MobiDB-lite"/>
    </source>
</evidence>
<evidence type="ECO:0000313" key="2">
    <source>
        <dbReference type="EMBL" id="QOZ68865.1"/>
    </source>
</evidence>
<dbReference type="InterPro" id="IPR010781">
    <property type="entry name" value="DUF1376"/>
</dbReference>
<organism evidence="2 3">
    <name type="scientific">Bradyrhizobium arachidis</name>
    <dbReference type="NCBI Taxonomy" id="858423"/>
    <lineage>
        <taxon>Bacteria</taxon>
        <taxon>Pseudomonadati</taxon>
        <taxon>Pseudomonadota</taxon>
        <taxon>Alphaproteobacteria</taxon>
        <taxon>Hyphomicrobiales</taxon>
        <taxon>Nitrobacteraceae</taxon>
        <taxon>Bradyrhizobium</taxon>
    </lineage>
</organism>
<evidence type="ECO:0000313" key="3">
    <source>
        <dbReference type="Proteomes" id="UP000594015"/>
    </source>
</evidence>
<dbReference type="KEGG" id="barh:WN72_22960"/>
<sequence>MVKLPWFPIHVGDYLADTGHLSPAQHGAYMLLLLHSWKTGALADDDEQLANITRMTADEWRANRATLLRFFHKDCNEGWRSARLEHERQRAQETSQRRSLAGSKGGTKSAMNRLLKK</sequence>
<proteinExistence type="predicted"/>
<dbReference type="EMBL" id="CP030050">
    <property type="protein sequence ID" value="QOZ68865.1"/>
    <property type="molecule type" value="Genomic_DNA"/>
</dbReference>